<evidence type="ECO:0000313" key="7">
    <source>
        <dbReference type="EMBL" id="QYX32998.1"/>
    </source>
</evidence>
<dbReference type="Proteomes" id="UP000826540">
    <property type="component" value="Chromosome"/>
</dbReference>
<dbReference type="Gene3D" id="3.30.1490.190">
    <property type="match status" value="1"/>
</dbReference>
<keyword evidence="3" id="KW-0862">Zinc</keyword>
<comment type="similarity">
    <text evidence="1">Belongs to the Fur family.</text>
</comment>
<gene>
    <name evidence="7" type="ORF">K2F26_06560</name>
</gene>
<evidence type="ECO:0000256" key="6">
    <source>
        <dbReference type="ARBA" id="ARBA00023163"/>
    </source>
</evidence>
<dbReference type="CDD" id="cd07153">
    <property type="entry name" value="Fur_like"/>
    <property type="match status" value="1"/>
</dbReference>
<sequence>MQKPAISTKAIRSLEDALDRCQILGMRVSRQRRFILELLWQAKEHLSAREIYDRLNQQGKEIGHTSVYQNLEALSSQGIIECIEHCDGRLYGNVTDAHSHVNCLDTNQILDVHIEIPEELIQQVEAQTGVKISGYTINFFGHRNLHPDHNGHYHQQ</sequence>
<dbReference type="RefSeq" id="WP_220610829.1">
    <property type="nucleotide sequence ID" value="NZ_CP080598.1"/>
</dbReference>
<dbReference type="InterPro" id="IPR002481">
    <property type="entry name" value="FUR"/>
</dbReference>
<evidence type="ECO:0000256" key="3">
    <source>
        <dbReference type="ARBA" id="ARBA00022833"/>
    </source>
</evidence>
<keyword evidence="2" id="KW-0678">Repressor</keyword>
<evidence type="ECO:0000313" key="8">
    <source>
        <dbReference type="Proteomes" id="UP000826540"/>
    </source>
</evidence>
<organism evidence="7 8">
    <name type="scientific">Sphaerospermopsis torques-reginae ITEP-024</name>
    <dbReference type="NCBI Taxonomy" id="984208"/>
    <lineage>
        <taxon>Bacteria</taxon>
        <taxon>Bacillati</taxon>
        <taxon>Cyanobacteriota</taxon>
        <taxon>Cyanophyceae</taxon>
        <taxon>Nostocales</taxon>
        <taxon>Aphanizomenonaceae</taxon>
        <taxon>Sphaerospermopsis</taxon>
        <taxon>Sphaerospermopsis torques-reginae</taxon>
    </lineage>
</organism>
<keyword evidence="6" id="KW-0804">Transcription</keyword>
<evidence type="ECO:0000256" key="4">
    <source>
        <dbReference type="ARBA" id="ARBA00023015"/>
    </source>
</evidence>
<evidence type="ECO:0000256" key="2">
    <source>
        <dbReference type="ARBA" id="ARBA00022491"/>
    </source>
</evidence>
<keyword evidence="5" id="KW-0238">DNA-binding</keyword>
<dbReference type="PANTHER" id="PTHR33202">
    <property type="entry name" value="ZINC UPTAKE REGULATION PROTEIN"/>
    <property type="match status" value="1"/>
</dbReference>
<dbReference type="EMBL" id="CP080598">
    <property type="protein sequence ID" value="QYX32998.1"/>
    <property type="molecule type" value="Genomic_DNA"/>
</dbReference>
<dbReference type="InterPro" id="IPR036388">
    <property type="entry name" value="WH-like_DNA-bd_sf"/>
</dbReference>
<name>A0ABX8X2W0_9CYAN</name>
<dbReference type="PANTHER" id="PTHR33202:SF7">
    <property type="entry name" value="FERRIC UPTAKE REGULATION PROTEIN"/>
    <property type="match status" value="1"/>
</dbReference>
<evidence type="ECO:0000256" key="1">
    <source>
        <dbReference type="ARBA" id="ARBA00007957"/>
    </source>
</evidence>
<reference evidence="7 8" key="1">
    <citation type="journal article" date="2022" name="J. Am. Chem. Soc.">
        <title>Biosynthesis of Guanitoxin Enables Global Environmental Detection in Freshwater Cyanobacteria.</title>
        <authorList>
            <person name="Lima S.T."/>
            <person name="Fallon T.R."/>
            <person name="Cordoza J.L."/>
            <person name="Chekan J.R."/>
            <person name="Delbaje E."/>
            <person name="Hopiavuori A.R."/>
            <person name="Alvarenga D.O."/>
            <person name="Wood S.M."/>
            <person name="Luhavaya H."/>
            <person name="Baumgartner J.T."/>
            <person name="Dorr F.A."/>
            <person name="Etchegaray A."/>
            <person name="Pinto E."/>
            <person name="McKinnie S.M.K."/>
            <person name="Fiore M.F."/>
            <person name="Moore B.S."/>
        </authorList>
    </citation>
    <scope>NUCLEOTIDE SEQUENCE [LARGE SCALE GENOMIC DNA]</scope>
    <source>
        <strain evidence="7 8">ITEP-024</strain>
    </source>
</reference>
<keyword evidence="4" id="KW-0805">Transcription regulation</keyword>
<dbReference type="SUPFAM" id="SSF46785">
    <property type="entry name" value="Winged helix' DNA-binding domain"/>
    <property type="match status" value="1"/>
</dbReference>
<protein>
    <submittedName>
        <fullName evidence="7">Transcriptional repressor</fullName>
    </submittedName>
</protein>
<accession>A0ABX8X2W0</accession>
<dbReference type="Gene3D" id="1.10.10.10">
    <property type="entry name" value="Winged helix-like DNA-binding domain superfamily/Winged helix DNA-binding domain"/>
    <property type="match status" value="1"/>
</dbReference>
<proteinExistence type="inferred from homology"/>
<evidence type="ECO:0000256" key="5">
    <source>
        <dbReference type="ARBA" id="ARBA00023125"/>
    </source>
</evidence>
<dbReference type="Pfam" id="PF01475">
    <property type="entry name" value="FUR"/>
    <property type="match status" value="1"/>
</dbReference>
<dbReference type="InterPro" id="IPR036390">
    <property type="entry name" value="WH_DNA-bd_sf"/>
</dbReference>
<dbReference type="InterPro" id="IPR043135">
    <property type="entry name" value="Fur_C"/>
</dbReference>
<keyword evidence="8" id="KW-1185">Reference proteome</keyword>